<keyword evidence="5" id="KW-0378">Hydrolase</keyword>
<dbReference type="EMBL" id="CM017322">
    <property type="protein sequence ID" value="KAE8009356.1"/>
    <property type="molecule type" value="Genomic_DNA"/>
</dbReference>
<keyword evidence="6" id="KW-0720">Serine protease</keyword>
<evidence type="ECO:0000256" key="9">
    <source>
        <dbReference type="ARBA" id="ARBA00060950"/>
    </source>
</evidence>
<dbReference type="Proteomes" id="UP000327013">
    <property type="component" value="Chromosome 2"/>
</dbReference>
<evidence type="ECO:0000256" key="5">
    <source>
        <dbReference type="ARBA" id="ARBA00022801"/>
    </source>
</evidence>
<comment type="similarity">
    <text evidence="9">Belongs to the peptidase S9D family.</text>
</comment>
<proteinExistence type="inferred from homology"/>
<dbReference type="PANTHER" id="PTHR42776">
    <property type="entry name" value="SERINE PEPTIDASE S9 FAMILY MEMBER"/>
    <property type="match status" value="1"/>
</dbReference>
<organism evidence="13 14">
    <name type="scientific">Carpinus fangiana</name>
    <dbReference type="NCBI Taxonomy" id="176857"/>
    <lineage>
        <taxon>Eukaryota</taxon>
        <taxon>Viridiplantae</taxon>
        <taxon>Streptophyta</taxon>
        <taxon>Embryophyta</taxon>
        <taxon>Tracheophyta</taxon>
        <taxon>Spermatophyta</taxon>
        <taxon>Magnoliopsida</taxon>
        <taxon>eudicotyledons</taxon>
        <taxon>Gunneridae</taxon>
        <taxon>Pentapetalae</taxon>
        <taxon>rosids</taxon>
        <taxon>fabids</taxon>
        <taxon>Fagales</taxon>
        <taxon>Betulaceae</taxon>
        <taxon>Carpinus</taxon>
    </lineage>
</organism>
<keyword evidence="7" id="KW-0809">Transit peptide</keyword>
<dbReference type="PANTHER" id="PTHR42776:SF28">
    <property type="entry name" value="GLUTAMYL ENDOPEPTIDASE, CHLOROPLASTIC-RELATED"/>
    <property type="match status" value="1"/>
</dbReference>
<keyword evidence="4" id="KW-0645">Protease</keyword>
<dbReference type="OrthoDB" id="43744at2759"/>
<reference evidence="13 14" key="1">
    <citation type="submission" date="2019-06" db="EMBL/GenBank/DDBJ databases">
        <title>A chromosomal-level reference genome of Carpinus fangiana (Coryloideae, Betulaceae).</title>
        <authorList>
            <person name="Yang X."/>
            <person name="Wang Z."/>
            <person name="Zhang L."/>
            <person name="Hao G."/>
            <person name="Liu J."/>
            <person name="Yang Y."/>
        </authorList>
    </citation>
    <scope>NUCLEOTIDE SEQUENCE [LARGE SCALE GENOMIC DNA]</scope>
    <source>
        <strain evidence="13">Cfa_2016G</strain>
        <tissue evidence="13">Leaf</tissue>
    </source>
</reference>
<dbReference type="InterPro" id="IPR001375">
    <property type="entry name" value="Peptidase_S9_cat"/>
</dbReference>
<gene>
    <name evidence="13" type="ORF">FH972_005796</name>
</gene>
<feature type="compositionally biased region" description="Gly residues" evidence="11">
    <location>
        <begin position="1"/>
        <end position="11"/>
    </location>
</feature>
<evidence type="ECO:0000313" key="14">
    <source>
        <dbReference type="Proteomes" id="UP000327013"/>
    </source>
</evidence>
<evidence type="ECO:0000313" key="13">
    <source>
        <dbReference type="EMBL" id="KAE8009356.1"/>
    </source>
</evidence>
<comment type="subcellular location">
    <subcellularLocation>
        <location evidence="1">Plastid</location>
        <location evidence="1">Chloroplast stroma</location>
    </subcellularLocation>
</comment>
<dbReference type="FunFam" id="3.40.50.1820:FF:000049">
    <property type="entry name" value="probable glutamyl endopeptidase, chloroplastic"/>
    <property type="match status" value="1"/>
</dbReference>
<sequence length="846" mass="95170">MATENGGGGSNGAASPTENGDDSMLGIGYCLPPPEIRDIVDALPIPILSFSPHMDKIAFIKRRAQLPLAELARPEEKLAGIRIDGMCNTRSFISFYVAIRIHQLRPDGTLGPGKEVHGYPDGAKINFITWLPDGRHLAFTVRVDEEENDRGKLTVWVADVETGKARPLFQSPDIYLNAVYLTFVWVDNSTLLVSTIPLSRGCLPKKPFVPKGPKIQSKEHKNVIQVRTFQDMLKDEYDEDLFDYYATTQLVLASFDGRVKKIGPPAVYESLNPSPDGKYLLISSIHRPYSYIVPCERFPTKVDLWTADGKFVRELCDLPLSEDIPIAFNSARKGMRSINWRADKPSTIYWVETQDGGDANVEVSPRDIIYTQPAEPLEGEQPAILHQLDLRYGGISWCDDSLALVYESWYKTRRTRTWVIAPGSKDASPRILFDRSSEDVYSDPGSPMLRQTPALTRVIAKVKKENDENTYILLNGSATPKGNIPFLDLLDINTGCKQRIWQSDKEKYYETVVALICDQKEGHLRLEQLKILTSKESNTEYTQLHILRWQEQACQITNWPHPYPQLASLQKEMIRYQRKDGEQLTATLYLPPGYDPSKDGPLPCFVWCDPDEFRVSPNEFAGMGPTSPLLWLARRHGFAILYRPTIPIVGEGFKGDEKANDRYIEQMVGSAEAAVVEVIRRGVAHPNKIAVGGHSYGAFMTANLLAHAPHLFSCGVACSGAYDRTLTPFGFQNADGTLWEATNAYVEMNPFMSANKIKKPILLIHGEEDNNPGSLTMQSDNLFSALKDHDDALCRLVILPFESHFYSARESIMHVLWETDRWLQKYCVSNNSDDVNVDFDASNMMM</sequence>
<feature type="region of interest" description="Disordered" evidence="11">
    <location>
        <begin position="1"/>
        <end position="20"/>
    </location>
</feature>
<keyword evidence="2" id="KW-0150">Chloroplast</keyword>
<dbReference type="Pfam" id="PF07676">
    <property type="entry name" value="PD40"/>
    <property type="match status" value="1"/>
</dbReference>
<dbReference type="Gene3D" id="3.40.50.1820">
    <property type="entry name" value="alpha/beta hydrolase"/>
    <property type="match status" value="1"/>
</dbReference>
<dbReference type="InterPro" id="IPR011659">
    <property type="entry name" value="WD40"/>
</dbReference>
<dbReference type="Pfam" id="PF00326">
    <property type="entry name" value="Peptidase_S9"/>
    <property type="match status" value="1"/>
</dbReference>
<dbReference type="InterPro" id="IPR029058">
    <property type="entry name" value="AB_hydrolase_fold"/>
</dbReference>
<evidence type="ECO:0000256" key="3">
    <source>
        <dbReference type="ARBA" id="ARBA00022640"/>
    </source>
</evidence>
<evidence type="ECO:0000256" key="6">
    <source>
        <dbReference type="ARBA" id="ARBA00022825"/>
    </source>
</evidence>
<accession>A0A5N6QRD2</accession>
<evidence type="ECO:0000256" key="11">
    <source>
        <dbReference type="SAM" id="MobiDB-lite"/>
    </source>
</evidence>
<keyword evidence="3" id="KW-0934">Plastid</keyword>
<dbReference type="GO" id="GO:0004252">
    <property type="term" value="F:serine-type endopeptidase activity"/>
    <property type="evidence" value="ECO:0007669"/>
    <property type="project" value="TreeGrafter"/>
</dbReference>
<comment type="function">
    <text evidence="8">Serine-type protease active in vitro against the LHCII N-terminal. Cleaves its substrate on the carboxy-side of Glu residues.</text>
</comment>
<evidence type="ECO:0000256" key="2">
    <source>
        <dbReference type="ARBA" id="ARBA00022528"/>
    </source>
</evidence>
<evidence type="ECO:0000256" key="4">
    <source>
        <dbReference type="ARBA" id="ARBA00022670"/>
    </source>
</evidence>
<evidence type="ECO:0000259" key="12">
    <source>
        <dbReference type="Pfam" id="PF00326"/>
    </source>
</evidence>
<dbReference type="InterPro" id="IPR011042">
    <property type="entry name" value="6-blade_b-propeller_TolB-like"/>
</dbReference>
<evidence type="ECO:0000256" key="8">
    <source>
        <dbReference type="ARBA" id="ARBA00054431"/>
    </source>
</evidence>
<feature type="domain" description="Peptidase S9 prolyl oligopeptidase catalytic" evidence="12">
    <location>
        <begin position="673"/>
        <end position="826"/>
    </location>
</feature>
<evidence type="ECO:0000256" key="7">
    <source>
        <dbReference type="ARBA" id="ARBA00022946"/>
    </source>
</evidence>
<dbReference type="GO" id="GO:0009570">
    <property type="term" value="C:chloroplast stroma"/>
    <property type="evidence" value="ECO:0007669"/>
    <property type="project" value="UniProtKB-SubCell"/>
</dbReference>
<dbReference type="SUPFAM" id="SSF53474">
    <property type="entry name" value="alpha/beta-Hydrolases"/>
    <property type="match status" value="1"/>
</dbReference>
<keyword evidence="14" id="KW-1185">Reference proteome</keyword>
<evidence type="ECO:0000256" key="10">
    <source>
        <dbReference type="ARBA" id="ARBA00073000"/>
    </source>
</evidence>
<dbReference type="AlphaFoldDB" id="A0A5N6QRD2"/>
<protein>
    <recommendedName>
        <fullName evidence="10">Probable glutamyl endopeptidase, chloroplastic</fullName>
    </recommendedName>
</protein>
<dbReference type="Gene3D" id="2.120.10.30">
    <property type="entry name" value="TolB, C-terminal domain"/>
    <property type="match status" value="1"/>
</dbReference>
<dbReference type="SUPFAM" id="SSF82171">
    <property type="entry name" value="DPP6 N-terminal domain-like"/>
    <property type="match status" value="1"/>
</dbReference>
<dbReference type="GO" id="GO:0006508">
    <property type="term" value="P:proteolysis"/>
    <property type="evidence" value="ECO:0007669"/>
    <property type="project" value="UniProtKB-KW"/>
</dbReference>
<name>A0A5N6QRD2_9ROSI</name>
<evidence type="ECO:0000256" key="1">
    <source>
        <dbReference type="ARBA" id="ARBA00004470"/>
    </source>
</evidence>